<evidence type="ECO:0000313" key="2">
    <source>
        <dbReference type="EMBL" id="CAL1398125.1"/>
    </source>
</evidence>
<accession>A0AAV2FKH2</accession>
<protein>
    <submittedName>
        <fullName evidence="2">Uncharacterized protein</fullName>
    </submittedName>
</protein>
<sequence length="98" mass="10776">MTQCLRRKEHPAKNEAICISVHSYHRNGKPCGVSNSDLAREKRGGGDLFHEAGESFVFSGPQIALQLPSSTVVTYIYTAMCISTVKILMLCPFPFADT</sequence>
<gene>
    <name evidence="2" type="ORF">LTRI10_LOCUS38374</name>
</gene>
<evidence type="ECO:0000256" key="1">
    <source>
        <dbReference type="SAM" id="Phobius"/>
    </source>
</evidence>
<name>A0AAV2FKH2_9ROSI</name>
<keyword evidence="3" id="KW-1185">Reference proteome</keyword>
<reference evidence="2 3" key="1">
    <citation type="submission" date="2024-04" db="EMBL/GenBank/DDBJ databases">
        <authorList>
            <person name="Fracassetti M."/>
        </authorList>
    </citation>
    <scope>NUCLEOTIDE SEQUENCE [LARGE SCALE GENOMIC DNA]</scope>
</reference>
<keyword evidence="1" id="KW-0472">Membrane</keyword>
<feature type="transmembrane region" description="Helical" evidence="1">
    <location>
        <begin position="72"/>
        <end position="95"/>
    </location>
</feature>
<keyword evidence="1" id="KW-1133">Transmembrane helix</keyword>
<keyword evidence="1" id="KW-0812">Transmembrane</keyword>
<evidence type="ECO:0000313" key="3">
    <source>
        <dbReference type="Proteomes" id="UP001497516"/>
    </source>
</evidence>
<dbReference type="Proteomes" id="UP001497516">
    <property type="component" value="Chromosome 6"/>
</dbReference>
<organism evidence="2 3">
    <name type="scientific">Linum trigynum</name>
    <dbReference type="NCBI Taxonomy" id="586398"/>
    <lineage>
        <taxon>Eukaryota</taxon>
        <taxon>Viridiplantae</taxon>
        <taxon>Streptophyta</taxon>
        <taxon>Embryophyta</taxon>
        <taxon>Tracheophyta</taxon>
        <taxon>Spermatophyta</taxon>
        <taxon>Magnoliopsida</taxon>
        <taxon>eudicotyledons</taxon>
        <taxon>Gunneridae</taxon>
        <taxon>Pentapetalae</taxon>
        <taxon>rosids</taxon>
        <taxon>fabids</taxon>
        <taxon>Malpighiales</taxon>
        <taxon>Linaceae</taxon>
        <taxon>Linum</taxon>
    </lineage>
</organism>
<dbReference type="AlphaFoldDB" id="A0AAV2FKH2"/>
<dbReference type="EMBL" id="OZ034819">
    <property type="protein sequence ID" value="CAL1398125.1"/>
    <property type="molecule type" value="Genomic_DNA"/>
</dbReference>
<proteinExistence type="predicted"/>